<gene>
    <name evidence="2" type="ORF">pmac_cds_419</name>
</gene>
<name>A0A2U7UF80_9VIRU</name>
<organism evidence="2">
    <name type="scientific">Pandoravirus macleodensis</name>
    <dbReference type="NCBI Taxonomy" id="2107707"/>
    <lineage>
        <taxon>Viruses</taxon>
        <taxon>Pandoravirus</taxon>
    </lineage>
</organism>
<dbReference type="RefSeq" id="YP_009481103.1">
    <property type="nucleotide sequence ID" value="NC_037665.1"/>
</dbReference>
<dbReference type="EMBL" id="MG011691">
    <property type="protein sequence ID" value="AVK77107.1"/>
    <property type="molecule type" value="Genomic_DNA"/>
</dbReference>
<feature type="region of interest" description="Disordered" evidence="1">
    <location>
        <begin position="167"/>
        <end position="200"/>
    </location>
</feature>
<dbReference type="Proteomes" id="UP000249758">
    <property type="component" value="Segment"/>
</dbReference>
<evidence type="ECO:0000256" key="1">
    <source>
        <dbReference type="SAM" id="MobiDB-lite"/>
    </source>
</evidence>
<sequence>MYGRRSFAQQDPRCASPDRLPSPLGFYLSSVVSALEQDLDRHHDTIFDGTADCSGVVDAATLPPPSSWIDTGPASWFALAWPDPPAPGLVLPYARRQPFVDEPYHAAPASPPSSRPMRHPTWSERVVVEMSAQHEAPAIQTPRVAEHHDTPKAVVCECLIDYGVVPPPGLPPPLEPHERVASTRAPPKRTDMRARRNSAQ</sequence>
<reference evidence="2" key="1">
    <citation type="journal article" date="2018" name="Nat. Commun.">
        <title>Diversity and evolution of the emerging Pandoraviridae family.</title>
        <authorList>
            <person name="Legendre M."/>
            <person name="Fabre E."/>
            <person name="Poirot O."/>
            <person name="Jeudy S."/>
            <person name="Lartigue A."/>
            <person name="Alempic J.M."/>
            <person name="Beucher L."/>
            <person name="Philippe N."/>
            <person name="Bertaux L."/>
            <person name="Christo-Foroux E."/>
            <person name="Labadie K."/>
            <person name="Coute Y."/>
            <person name="Abergel C."/>
            <person name="Claverie J.M."/>
        </authorList>
    </citation>
    <scope>NUCLEOTIDE SEQUENCE [LARGE SCALE GENOMIC DNA]</scope>
    <source>
        <strain evidence="2">Macleodensis</strain>
    </source>
</reference>
<evidence type="ECO:0000313" key="2">
    <source>
        <dbReference type="EMBL" id="AVK77107.1"/>
    </source>
</evidence>
<dbReference type="KEGG" id="vg:36841562"/>
<protein>
    <submittedName>
        <fullName evidence="2">Uncharacterized protein</fullName>
    </submittedName>
</protein>
<accession>A0A2U7UF80</accession>
<dbReference type="GeneID" id="36841562"/>
<proteinExistence type="predicted"/>